<keyword evidence="2" id="KW-1185">Reference proteome</keyword>
<reference evidence="1" key="1">
    <citation type="submission" date="2020-01" db="EMBL/GenBank/DDBJ databases">
        <authorList>
            <person name="Mishra B."/>
        </authorList>
    </citation>
    <scope>NUCLEOTIDE SEQUENCE [LARGE SCALE GENOMIC DNA]</scope>
</reference>
<dbReference type="Proteomes" id="UP000467841">
    <property type="component" value="Unassembled WGS sequence"/>
</dbReference>
<name>A0A6D2IRU8_9BRAS</name>
<sequence>MTRRDAFGFVMTSHSRHRPVRIRSDELQRRSDVMRGAFLGAASASSVVLGEAARQGGPSNVGNDLEYLLIENEHCGDAWRSVSHDSPFLPGLVIDRSIISARGDS</sequence>
<gene>
    <name evidence="1" type="ORF">MERR_LOCUS17613</name>
</gene>
<evidence type="ECO:0000313" key="2">
    <source>
        <dbReference type="Proteomes" id="UP000467841"/>
    </source>
</evidence>
<evidence type="ECO:0000313" key="1">
    <source>
        <dbReference type="EMBL" id="CAA7030378.1"/>
    </source>
</evidence>
<dbReference type="AlphaFoldDB" id="A0A6D2IRU8"/>
<comment type="caution">
    <text evidence="1">The sequence shown here is derived from an EMBL/GenBank/DDBJ whole genome shotgun (WGS) entry which is preliminary data.</text>
</comment>
<dbReference type="EMBL" id="CACVBM020001095">
    <property type="protein sequence ID" value="CAA7030378.1"/>
    <property type="molecule type" value="Genomic_DNA"/>
</dbReference>
<organism evidence="1 2">
    <name type="scientific">Microthlaspi erraticum</name>
    <dbReference type="NCBI Taxonomy" id="1685480"/>
    <lineage>
        <taxon>Eukaryota</taxon>
        <taxon>Viridiplantae</taxon>
        <taxon>Streptophyta</taxon>
        <taxon>Embryophyta</taxon>
        <taxon>Tracheophyta</taxon>
        <taxon>Spermatophyta</taxon>
        <taxon>Magnoliopsida</taxon>
        <taxon>eudicotyledons</taxon>
        <taxon>Gunneridae</taxon>
        <taxon>Pentapetalae</taxon>
        <taxon>rosids</taxon>
        <taxon>malvids</taxon>
        <taxon>Brassicales</taxon>
        <taxon>Brassicaceae</taxon>
        <taxon>Coluteocarpeae</taxon>
        <taxon>Microthlaspi</taxon>
    </lineage>
</organism>
<protein>
    <submittedName>
        <fullName evidence="1">Uncharacterized protein</fullName>
    </submittedName>
</protein>
<accession>A0A6D2IRU8</accession>
<proteinExistence type="predicted"/>